<proteinExistence type="predicted"/>
<dbReference type="EMBL" id="CAEZYL010000032">
    <property type="protein sequence ID" value="CAB4722661.1"/>
    <property type="molecule type" value="Genomic_DNA"/>
</dbReference>
<dbReference type="EMBL" id="CAFBPI010000002">
    <property type="protein sequence ID" value="CAB5003981.1"/>
    <property type="molecule type" value="Genomic_DNA"/>
</dbReference>
<dbReference type="EMBL" id="CAEZUD010000010">
    <property type="protein sequence ID" value="CAB4585894.1"/>
    <property type="molecule type" value="Genomic_DNA"/>
</dbReference>
<evidence type="ECO:0000313" key="4">
    <source>
        <dbReference type="EMBL" id="CAB4722661.1"/>
    </source>
</evidence>
<dbReference type="EMBL" id="CAFBME010000033">
    <property type="protein sequence ID" value="CAB4892582.1"/>
    <property type="molecule type" value="Genomic_DNA"/>
</dbReference>
<accession>A0A6J6RF80</accession>
<keyword evidence="1" id="KW-0472">Membrane</keyword>
<evidence type="ECO:0000313" key="6">
    <source>
        <dbReference type="EMBL" id="CAB5003981.1"/>
    </source>
</evidence>
<evidence type="ECO:0000313" key="5">
    <source>
        <dbReference type="EMBL" id="CAB4892582.1"/>
    </source>
</evidence>
<evidence type="ECO:0000256" key="1">
    <source>
        <dbReference type="SAM" id="Phobius"/>
    </source>
</evidence>
<protein>
    <submittedName>
        <fullName evidence="4">Unannotated protein</fullName>
    </submittedName>
</protein>
<feature type="transmembrane region" description="Helical" evidence="1">
    <location>
        <begin position="59"/>
        <end position="78"/>
    </location>
</feature>
<dbReference type="EMBL" id="CAEZSC010000017">
    <property type="protein sequence ID" value="CAB4532184.1"/>
    <property type="molecule type" value="Genomic_DNA"/>
</dbReference>
<reference evidence="4" key="1">
    <citation type="submission" date="2020-05" db="EMBL/GenBank/DDBJ databases">
        <authorList>
            <person name="Chiriac C."/>
            <person name="Salcher M."/>
            <person name="Ghai R."/>
            <person name="Kavagutti S V."/>
        </authorList>
    </citation>
    <scope>NUCLEOTIDE SEQUENCE</scope>
</reference>
<keyword evidence="1" id="KW-0812">Transmembrane</keyword>
<name>A0A6J6RF80_9ZZZZ</name>
<feature type="transmembrane region" description="Helical" evidence="1">
    <location>
        <begin position="20"/>
        <end position="47"/>
    </location>
</feature>
<organism evidence="4">
    <name type="scientific">freshwater metagenome</name>
    <dbReference type="NCBI Taxonomy" id="449393"/>
    <lineage>
        <taxon>unclassified sequences</taxon>
        <taxon>metagenomes</taxon>
        <taxon>ecological metagenomes</taxon>
    </lineage>
</organism>
<dbReference type="AlphaFoldDB" id="A0A6J6RF80"/>
<evidence type="ECO:0000313" key="3">
    <source>
        <dbReference type="EMBL" id="CAB4585894.1"/>
    </source>
</evidence>
<gene>
    <name evidence="2" type="ORF">UFOPK1380_00437</name>
    <name evidence="3" type="ORF">UFOPK1778_00336</name>
    <name evidence="4" type="ORF">UFOPK2689_00670</name>
    <name evidence="5" type="ORF">UFOPK3555_00467</name>
    <name evidence="6" type="ORF">UFOPK4095_00052</name>
</gene>
<sequence>MKELLTYLGWKKLVSATLVAIGVVVAIAGAVRTGSVLIAVGAAIYTAVQYSRSDTKRKIELILPLFIALLLFVVALTLPHAK</sequence>
<evidence type="ECO:0000313" key="2">
    <source>
        <dbReference type="EMBL" id="CAB4532184.1"/>
    </source>
</evidence>
<keyword evidence="1" id="KW-1133">Transmembrane helix</keyword>